<gene>
    <name evidence="1" type="ORF">IFM89_031630</name>
</gene>
<keyword evidence="2" id="KW-1185">Reference proteome</keyword>
<protein>
    <submittedName>
        <fullName evidence="1">Uncharacterized protein</fullName>
    </submittedName>
</protein>
<evidence type="ECO:0000313" key="1">
    <source>
        <dbReference type="EMBL" id="KAF9594512.1"/>
    </source>
</evidence>
<accession>A0A835HA55</accession>
<dbReference type="AlphaFoldDB" id="A0A835HA55"/>
<organism evidence="1 2">
    <name type="scientific">Coptis chinensis</name>
    <dbReference type="NCBI Taxonomy" id="261450"/>
    <lineage>
        <taxon>Eukaryota</taxon>
        <taxon>Viridiplantae</taxon>
        <taxon>Streptophyta</taxon>
        <taxon>Embryophyta</taxon>
        <taxon>Tracheophyta</taxon>
        <taxon>Spermatophyta</taxon>
        <taxon>Magnoliopsida</taxon>
        <taxon>Ranunculales</taxon>
        <taxon>Ranunculaceae</taxon>
        <taxon>Coptidoideae</taxon>
        <taxon>Coptis</taxon>
    </lineage>
</organism>
<name>A0A835HA55_9MAGN</name>
<comment type="caution">
    <text evidence="1">The sequence shown here is derived from an EMBL/GenBank/DDBJ whole genome shotgun (WGS) entry which is preliminary data.</text>
</comment>
<proteinExistence type="predicted"/>
<reference evidence="1 2" key="1">
    <citation type="submission" date="2020-10" db="EMBL/GenBank/DDBJ databases">
        <title>The Coptis chinensis genome and diversification of protoberbering-type alkaloids.</title>
        <authorList>
            <person name="Wang B."/>
            <person name="Shu S."/>
            <person name="Song C."/>
            <person name="Liu Y."/>
        </authorList>
    </citation>
    <scope>NUCLEOTIDE SEQUENCE [LARGE SCALE GENOMIC DNA]</scope>
    <source>
        <strain evidence="1">HL-2020</strain>
        <tissue evidence="1">Leaf</tissue>
    </source>
</reference>
<evidence type="ECO:0000313" key="2">
    <source>
        <dbReference type="Proteomes" id="UP000631114"/>
    </source>
</evidence>
<sequence>MKTPLPQYKEDAIALVHVLMGVFDIEHTLEVNKTLYPTKIRHAMLLAGFSDMCGKLSEVQVGFISSDMVTSKIDAIPHRTRILKVDFPMAIGLS</sequence>
<dbReference type="Proteomes" id="UP000631114">
    <property type="component" value="Unassembled WGS sequence"/>
</dbReference>
<dbReference type="EMBL" id="JADFTS010000008">
    <property type="protein sequence ID" value="KAF9594512.1"/>
    <property type="molecule type" value="Genomic_DNA"/>
</dbReference>